<protein>
    <submittedName>
        <fullName evidence="3">Vezatin</fullName>
    </submittedName>
</protein>
<keyword evidence="2" id="KW-1185">Reference proteome</keyword>
<dbReference type="Proteomes" id="UP000095287">
    <property type="component" value="Unplaced"/>
</dbReference>
<organism evidence="2 3">
    <name type="scientific">Steinernema glaseri</name>
    <dbReference type="NCBI Taxonomy" id="37863"/>
    <lineage>
        <taxon>Eukaryota</taxon>
        <taxon>Metazoa</taxon>
        <taxon>Ecdysozoa</taxon>
        <taxon>Nematoda</taxon>
        <taxon>Chromadorea</taxon>
        <taxon>Rhabditida</taxon>
        <taxon>Tylenchina</taxon>
        <taxon>Panagrolaimomorpha</taxon>
        <taxon>Strongyloidoidea</taxon>
        <taxon>Steinernematidae</taxon>
        <taxon>Steinernema</taxon>
    </lineage>
</organism>
<dbReference type="WBParaSite" id="L893_g15782.t1">
    <property type="protein sequence ID" value="L893_g15782.t1"/>
    <property type="gene ID" value="L893_g15782"/>
</dbReference>
<evidence type="ECO:0000256" key="1">
    <source>
        <dbReference type="SAM" id="MobiDB-lite"/>
    </source>
</evidence>
<reference evidence="3" key="1">
    <citation type="submission" date="2016-11" db="UniProtKB">
        <authorList>
            <consortium name="WormBaseParasite"/>
        </authorList>
    </citation>
    <scope>IDENTIFICATION</scope>
</reference>
<feature type="compositionally biased region" description="Polar residues" evidence="1">
    <location>
        <begin position="469"/>
        <end position="479"/>
    </location>
</feature>
<dbReference type="AlphaFoldDB" id="A0A1I7YFA4"/>
<evidence type="ECO:0000313" key="2">
    <source>
        <dbReference type="Proteomes" id="UP000095287"/>
    </source>
</evidence>
<evidence type="ECO:0000313" key="3">
    <source>
        <dbReference type="WBParaSite" id="L893_g15782.t1"/>
    </source>
</evidence>
<name>A0A1I7YFA4_9BILA</name>
<feature type="region of interest" description="Disordered" evidence="1">
    <location>
        <begin position="461"/>
        <end position="492"/>
    </location>
</feature>
<sequence>MFAILELNEIDWKWARLFKQSCVLKTMLLSIPLLLVRKWAAEHCLSLGLIIEQDQTLMEDSDFKKPSELKVWFWTCAVAPVFAYYFPYAFFLTFIAYVSLFMLTAFGFCLLAKCCTRLDRAVVNFIHLMKLTDNSVFVLDKQTPIMLVMKQERLKLLSILRETYNCCESLSEKLVVTRREHNMLWSSVLHEEAAALVGRGNAPLEQFIDFNSLKTLRTIVFLSTSQFLALSIRRLTLCTCSSDEASERKACLCSGNGSLSVLIWVKCHFLRVLYTFKLAARLLVLEWNCPNGQERKSKPAVPDMLTTSDALFLKAKVHVFIAADKIQLATSLNDVPVEVLLSLKEVVSILESRANNTEPQTVAAGKDVEPTQQFVSKDNREAVADDTSDDRQNRIIPDYEIFEGKRQEEELQHDSAVCFDDDVPEVTPATVDVMHELSGAIAGHAAKHAERIRKARHLAGHVDDDQAVDSDTNSETASVLSDEESDAGKLDVEQQKIFAPSLLEEIMSSAAFTRRPMNQETTFGSDDDA</sequence>
<proteinExistence type="predicted"/>
<accession>A0A1I7YFA4</accession>